<name>A0A165PIY7_EXIGL</name>
<feature type="compositionally biased region" description="Polar residues" evidence="1">
    <location>
        <begin position="114"/>
        <end position="128"/>
    </location>
</feature>
<feature type="compositionally biased region" description="Pro residues" evidence="1">
    <location>
        <begin position="996"/>
        <end position="1005"/>
    </location>
</feature>
<feature type="compositionally biased region" description="Pro residues" evidence="1">
    <location>
        <begin position="893"/>
        <end position="911"/>
    </location>
</feature>
<dbReference type="SUPFAM" id="SSF55277">
    <property type="entry name" value="GYF domain"/>
    <property type="match status" value="1"/>
</dbReference>
<dbReference type="PROSITE" id="PS50829">
    <property type="entry name" value="GYF"/>
    <property type="match status" value="1"/>
</dbReference>
<feature type="region of interest" description="Disordered" evidence="1">
    <location>
        <begin position="970"/>
        <end position="1005"/>
    </location>
</feature>
<organism evidence="3 4">
    <name type="scientific">Exidia glandulosa HHB12029</name>
    <dbReference type="NCBI Taxonomy" id="1314781"/>
    <lineage>
        <taxon>Eukaryota</taxon>
        <taxon>Fungi</taxon>
        <taxon>Dikarya</taxon>
        <taxon>Basidiomycota</taxon>
        <taxon>Agaricomycotina</taxon>
        <taxon>Agaricomycetes</taxon>
        <taxon>Auriculariales</taxon>
        <taxon>Exidiaceae</taxon>
        <taxon>Exidia</taxon>
    </lineage>
</organism>
<evidence type="ECO:0000259" key="2">
    <source>
        <dbReference type="PROSITE" id="PS50829"/>
    </source>
</evidence>
<feature type="compositionally biased region" description="Acidic residues" evidence="1">
    <location>
        <begin position="405"/>
        <end position="415"/>
    </location>
</feature>
<feature type="compositionally biased region" description="Polar residues" evidence="1">
    <location>
        <begin position="300"/>
        <end position="309"/>
    </location>
</feature>
<evidence type="ECO:0000313" key="3">
    <source>
        <dbReference type="EMBL" id="KZW02244.1"/>
    </source>
</evidence>
<feature type="compositionally biased region" description="Low complexity" evidence="1">
    <location>
        <begin position="675"/>
        <end position="686"/>
    </location>
</feature>
<feature type="region of interest" description="Disordered" evidence="1">
    <location>
        <begin position="257"/>
        <end position="357"/>
    </location>
</feature>
<feature type="region of interest" description="Disordered" evidence="1">
    <location>
        <begin position="1062"/>
        <end position="1083"/>
    </location>
</feature>
<dbReference type="PANTHER" id="PTHR24216:SF65">
    <property type="entry name" value="PAXILLIN-LIKE PROTEIN 1"/>
    <property type="match status" value="1"/>
</dbReference>
<feature type="region of interest" description="Disordered" evidence="1">
    <location>
        <begin position="1"/>
        <end position="84"/>
    </location>
</feature>
<feature type="compositionally biased region" description="Polar residues" evidence="1">
    <location>
        <begin position="318"/>
        <end position="345"/>
    </location>
</feature>
<dbReference type="InParanoid" id="A0A165PIY7"/>
<dbReference type="Gene3D" id="3.30.1490.40">
    <property type="match status" value="1"/>
</dbReference>
<evidence type="ECO:0000256" key="1">
    <source>
        <dbReference type="SAM" id="MobiDB-lite"/>
    </source>
</evidence>
<feature type="region of interest" description="Disordered" evidence="1">
    <location>
        <begin position="395"/>
        <end position="508"/>
    </location>
</feature>
<dbReference type="SMART" id="SM00444">
    <property type="entry name" value="GYF"/>
    <property type="match status" value="1"/>
</dbReference>
<dbReference type="OrthoDB" id="6415790at2759"/>
<feature type="compositionally biased region" description="Acidic residues" evidence="1">
    <location>
        <begin position="548"/>
        <end position="568"/>
    </location>
</feature>
<dbReference type="InterPro" id="IPR003169">
    <property type="entry name" value="GYF"/>
</dbReference>
<dbReference type="Proteomes" id="UP000077266">
    <property type="component" value="Unassembled WGS sequence"/>
</dbReference>
<keyword evidence="4" id="KW-1185">Reference proteome</keyword>
<feature type="compositionally biased region" description="Polar residues" evidence="1">
    <location>
        <begin position="446"/>
        <end position="460"/>
    </location>
</feature>
<feature type="compositionally biased region" description="Low complexity" evidence="1">
    <location>
        <begin position="130"/>
        <end position="139"/>
    </location>
</feature>
<dbReference type="CDD" id="cd00072">
    <property type="entry name" value="GYF"/>
    <property type="match status" value="1"/>
</dbReference>
<reference evidence="3 4" key="1">
    <citation type="journal article" date="2016" name="Mol. Biol. Evol.">
        <title>Comparative Genomics of Early-Diverging Mushroom-Forming Fungi Provides Insights into the Origins of Lignocellulose Decay Capabilities.</title>
        <authorList>
            <person name="Nagy L.G."/>
            <person name="Riley R."/>
            <person name="Tritt A."/>
            <person name="Adam C."/>
            <person name="Daum C."/>
            <person name="Floudas D."/>
            <person name="Sun H."/>
            <person name="Yadav J.S."/>
            <person name="Pangilinan J."/>
            <person name="Larsson K.H."/>
            <person name="Matsuura K."/>
            <person name="Barry K."/>
            <person name="Labutti K."/>
            <person name="Kuo R."/>
            <person name="Ohm R.A."/>
            <person name="Bhattacharya S.S."/>
            <person name="Shirouzu T."/>
            <person name="Yoshinaga Y."/>
            <person name="Martin F.M."/>
            <person name="Grigoriev I.V."/>
            <person name="Hibbett D.S."/>
        </authorList>
    </citation>
    <scope>NUCLEOTIDE SEQUENCE [LARGE SCALE GENOMIC DNA]</scope>
    <source>
        <strain evidence="3 4">HHB12029</strain>
    </source>
</reference>
<feature type="compositionally biased region" description="Low complexity" evidence="1">
    <location>
        <begin position="912"/>
        <end position="922"/>
    </location>
</feature>
<feature type="domain" description="GYF" evidence="2">
    <location>
        <begin position="1006"/>
        <end position="1062"/>
    </location>
</feature>
<sequence length="1301" mass="137242">MAAAVDELLPGSRHPDDYDPDADADLTVIPSRTNATQGAGAVPEIEVTNSSPTSVTPSTTPSRRSNASAAPSNASGAGLNRRASQLRRSALDNRAGNRLSGFFSNLFHGDTLPKPSSQPKDSSETPPQTANPTSSAPSRPSTPPPPALPPPSLADLGLALSPITQSLSSTHPSSGTFVAPHYLLLCNAHGLDVLPLAGSGVGAPLWLVRRVPFKSVVVMEERGVLVAIAGRRDAVRVYALEEVRRLIEWRVESEGRKSAKRRTFNLPPVPARSPARPPAVAPVPTGKPPAYTPPVPSLRVSRSNQSMTMSERPGPPVSVQSSHRPSTATGASGTVGRTGTASSLSAGMVLAPRQRQPSVSTIRMASAPSVPTLSTADSSATVTAASLAAEAAEQVEAEKKRAGDWMEDPGSDDEALLAAGPSGSAALDERTSAQARERGVSMDSGEGSTRPSLSGHSQTLDVIPAATATASASMSRPHRPSNLDLSAPSRPQLDASATADPPPSPAPTLLTLRQALQHTLSAQRAVPSHARSRSDTNGVRGINISEDGGLESEGVEDLDDADNYDTDMDAGMERRSTRRRVAQMSLAEALAESRIPGAPPLGSRSGPVARPTEHVSGSGLPPHPAVAPLANPTANMRRRWSVDQSSRRPSVSASVVSAPAPSATMPPATPPPLPTSSSPVPSPTRSNSVHGRDHPRHRFLPRIITAAFRGAGAAQGNGTGYVAVNGTDAEDSDAERAYTSTSSSAVAPKLEFVKLPGTKGAVMVKAVETARKSFLAILCGDAGEKVELFAGTYKTALGLSRTFILPDSPRSLELQLQGDDLVEIFLVFGQNVFGLEPATVRVREVRIGRAERRARRRARQQRDAESGEGPTGTEDEVGVSVTVAVEGSDENTPAPPPPTPAAEVPTPPSPAPAGNGTGVTTTPEEEEQMGPYTTFQQLSFAPAFPLGTIADECIIPPSYPSFVQYKDEWEKDDDEAGPSGSTSITVAVDAGGLTPPGLPSPPSQPPTKWFYIDPKGVVQGPFKGAMMQGWYKDGYLPLDLPIRREGETEYTLLRDLRARSVDPTQPFRPQPIPLTPPVVAPSPPPTAPKPLLPPVSLLKQPKHFGPPALFFSSRGGHSTSIVDARGKSVLKGRLLWSASQSQAGEIRRVEAFDVRDRAVVVALRRSALEAVDVGDALLAPGDESRMLMPDYTVAPAATSRRSPFVWRIGTPLSPPSGSSGHLRSESTPDLVGKPGRHKGDIQLQYALEREMGIAREKESKEWREGKHSAQEEVLFLGREGDNVFFCEKGAGYFRVLRLAPS</sequence>
<feature type="region of interest" description="Disordered" evidence="1">
    <location>
        <begin position="520"/>
        <end position="568"/>
    </location>
</feature>
<dbReference type="Pfam" id="PF02213">
    <property type="entry name" value="GYF"/>
    <property type="match status" value="1"/>
</dbReference>
<gene>
    <name evidence="3" type="ORF">EXIGLDRAFT_735721</name>
</gene>
<dbReference type="EMBL" id="KV425889">
    <property type="protein sequence ID" value="KZW02244.1"/>
    <property type="molecule type" value="Genomic_DNA"/>
</dbReference>
<feature type="compositionally biased region" description="Basic and acidic residues" evidence="1">
    <location>
        <begin position="427"/>
        <end position="440"/>
    </location>
</feature>
<feature type="compositionally biased region" description="Pro residues" evidence="1">
    <location>
        <begin position="267"/>
        <end position="296"/>
    </location>
</feature>
<feature type="compositionally biased region" description="Pro residues" evidence="1">
    <location>
        <begin position="140"/>
        <end position="152"/>
    </location>
</feature>
<accession>A0A165PIY7</accession>
<feature type="region of interest" description="Disordered" evidence="1">
    <location>
        <begin position="594"/>
        <end position="696"/>
    </location>
</feature>
<dbReference type="STRING" id="1314781.A0A165PIY7"/>
<feature type="compositionally biased region" description="Low complexity" evidence="1">
    <location>
        <begin position="647"/>
        <end position="666"/>
    </location>
</feature>
<dbReference type="InterPro" id="IPR035445">
    <property type="entry name" value="GYF-like_dom_sf"/>
</dbReference>
<feature type="compositionally biased region" description="Low complexity" evidence="1">
    <location>
        <begin position="416"/>
        <end position="426"/>
    </location>
</feature>
<feature type="region of interest" description="Disordered" evidence="1">
    <location>
        <begin position="1212"/>
        <end position="1235"/>
    </location>
</feature>
<feature type="region of interest" description="Disordered" evidence="1">
    <location>
        <begin position="106"/>
        <end position="155"/>
    </location>
</feature>
<feature type="compositionally biased region" description="Low complexity" evidence="1">
    <location>
        <begin position="47"/>
        <end position="75"/>
    </location>
</feature>
<protein>
    <recommendedName>
        <fullName evidence="2">GYF domain-containing protein</fullName>
    </recommendedName>
</protein>
<dbReference type="PANTHER" id="PTHR24216">
    <property type="entry name" value="PAXILLIN-RELATED"/>
    <property type="match status" value="1"/>
</dbReference>
<evidence type="ECO:0000313" key="4">
    <source>
        <dbReference type="Proteomes" id="UP000077266"/>
    </source>
</evidence>
<feature type="compositionally biased region" description="Pro residues" evidence="1">
    <location>
        <begin position="1066"/>
        <end position="1083"/>
    </location>
</feature>
<feature type="region of interest" description="Disordered" evidence="1">
    <location>
        <begin position="851"/>
        <end position="927"/>
    </location>
</feature>
<proteinExistence type="predicted"/>